<dbReference type="CDD" id="cd02801">
    <property type="entry name" value="DUS_like_FMN"/>
    <property type="match status" value="1"/>
</dbReference>
<name>A0A239PY30_9PROT</name>
<feature type="binding site" evidence="14">
    <location>
        <position position="70"/>
    </location>
    <ligand>
        <name>FMN</name>
        <dbReference type="ChEBI" id="CHEBI:58210"/>
    </ligand>
</feature>
<dbReference type="GO" id="GO:0017150">
    <property type="term" value="F:tRNA dihydrouridine synthase activity"/>
    <property type="evidence" value="ECO:0007669"/>
    <property type="project" value="InterPro"/>
</dbReference>
<evidence type="ECO:0000259" key="15">
    <source>
        <dbReference type="Pfam" id="PF01207"/>
    </source>
</evidence>
<comment type="cofactor">
    <cofactor evidence="1 12 14">
        <name>FMN</name>
        <dbReference type="ChEBI" id="CHEBI:58210"/>
    </cofactor>
</comment>
<dbReference type="OrthoDB" id="9764501at2"/>
<feature type="binding site" evidence="14">
    <location>
        <begin position="224"/>
        <end position="225"/>
    </location>
    <ligand>
        <name>FMN</name>
        <dbReference type="ChEBI" id="CHEBI:58210"/>
    </ligand>
</feature>
<dbReference type="Pfam" id="PF01207">
    <property type="entry name" value="Dus"/>
    <property type="match status" value="1"/>
</dbReference>
<evidence type="ECO:0000256" key="12">
    <source>
        <dbReference type="PIRNR" id="PIRNR006621"/>
    </source>
</evidence>
<evidence type="ECO:0000256" key="13">
    <source>
        <dbReference type="PIRSR" id="PIRSR006621-1"/>
    </source>
</evidence>
<feature type="active site" description="Proton donor" evidence="13">
    <location>
        <position position="100"/>
    </location>
</feature>
<keyword evidence="3" id="KW-0820">tRNA-binding</keyword>
<keyword evidence="6 12" id="KW-0819">tRNA processing</keyword>
<dbReference type="PANTHER" id="PTHR45846">
    <property type="entry name" value="TRNA-DIHYDROURIDINE(47) SYNTHASE [NAD(P)(+)]-LIKE"/>
    <property type="match status" value="1"/>
</dbReference>
<dbReference type="NCBIfam" id="TIGR00737">
    <property type="entry name" value="nifR3_yhdG"/>
    <property type="match status" value="1"/>
</dbReference>
<evidence type="ECO:0000256" key="1">
    <source>
        <dbReference type="ARBA" id="ARBA00001917"/>
    </source>
</evidence>
<dbReference type="Gene3D" id="1.10.1200.80">
    <property type="entry name" value="Putative flavin oxidoreducatase, domain 2"/>
    <property type="match status" value="1"/>
</dbReference>
<dbReference type="SUPFAM" id="SSF51395">
    <property type="entry name" value="FMN-linked oxidoreductases"/>
    <property type="match status" value="1"/>
</dbReference>
<evidence type="ECO:0000313" key="17">
    <source>
        <dbReference type="Proteomes" id="UP000198346"/>
    </source>
</evidence>
<evidence type="ECO:0000256" key="11">
    <source>
        <dbReference type="ARBA" id="ARBA00048802"/>
    </source>
</evidence>
<evidence type="ECO:0000256" key="6">
    <source>
        <dbReference type="ARBA" id="ARBA00022694"/>
    </source>
</evidence>
<comment type="function">
    <text evidence="2 12">Catalyzes the synthesis of 5,6-dihydrouridine (D), a modified base found in the D-loop of most tRNAs, via the reduction of the C5-C6 double bond in target uridines.</text>
</comment>
<keyword evidence="14" id="KW-0547">Nucleotide-binding</keyword>
<evidence type="ECO:0000256" key="10">
    <source>
        <dbReference type="ARBA" id="ARBA00048205"/>
    </source>
</evidence>
<dbReference type="RefSeq" id="WP_089412887.1">
    <property type="nucleotide sequence ID" value="NZ_FZQA01000006.1"/>
</dbReference>
<dbReference type="PROSITE" id="PS01136">
    <property type="entry name" value="UPF0034"/>
    <property type="match status" value="1"/>
</dbReference>
<keyword evidence="9 12" id="KW-0560">Oxidoreductase</keyword>
<dbReference type="EMBL" id="FZQA01000006">
    <property type="protein sequence ID" value="SNT74862.1"/>
    <property type="molecule type" value="Genomic_DNA"/>
</dbReference>
<dbReference type="InterPro" id="IPR024036">
    <property type="entry name" value="tRNA-dHydroUridine_Synthase_C"/>
</dbReference>
<dbReference type="PIRSF" id="PIRSF006621">
    <property type="entry name" value="Dus"/>
    <property type="match status" value="1"/>
</dbReference>
<dbReference type="GO" id="GO:0050660">
    <property type="term" value="F:flavin adenine dinucleotide binding"/>
    <property type="evidence" value="ECO:0007669"/>
    <property type="project" value="InterPro"/>
</dbReference>
<proteinExistence type="inferred from homology"/>
<feature type="binding site" evidence="14">
    <location>
        <position position="169"/>
    </location>
    <ligand>
        <name>FMN</name>
        <dbReference type="ChEBI" id="CHEBI:58210"/>
    </ligand>
</feature>
<evidence type="ECO:0000256" key="9">
    <source>
        <dbReference type="ARBA" id="ARBA00023002"/>
    </source>
</evidence>
<evidence type="ECO:0000256" key="4">
    <source>
        <dbReference type="ARBA" id="ARBA00022630"/>
    </source>
</evidence>
<comment type="similarity">
    <text evidence="12">Belongs to the dus family.</text>
</comment>
<gene>
    <name evidence="16" type="ORF">SAMN06297382_2452</name>
</gene>
<feature type="binding site" evidence="14">
    <location>
        <position position="139"/>
    </location>
    <ligand>
        <name>FMN</name>
        <dbReference type="ChEBI" id="CHEBI:58210"/>
    </ligand>
</feature>
<comment type="catalytic activity">
    <reaction evidence="11">
        <text>a 5,6-dihydrouridine in tRNA + NAD(+) = a uridine in tRNA + NADH + H(+)</text>
        <dbReference type="Rhea" id="RHEA:54452"/>
        <dbReference type="Rhea" id="RHEA-COMP:13339"/>
        <dbReference type="Rhea" id="RHEA-COMP:13887"/>
        <dbReference type="ChEBI" id="CHEBI:15378"/>
        <dbReference type="ChEBI" id="CHEBI:57540"/>
        <dbReference type="ChEBI" id="CHEBI:57945"/>
        <dbReference type="ChEBI" id="CHEBI:65315"/>
        <dbReference type="ChEBI" id="CHEBI:74443"/>
    </reaction>
</comment>
<dbReference type="InterPro" id="IPR035587">
    <property type="entry name" value="DUS-like_FMN-bd"/>
</dbReference>
<protein>
    <recommendedName>
        <fullName evidence="12">tRNA-dihydrouridine synthase</fullName>
        <ecNumber evidence="12">1.3.1.-</ecNumber>
    </recommendedName>
</protein>
<dbReference type="InterPro" id="IPR013785">
    <property type="entry name" value="Aldolase_TIM"/>
</dbReference>
<evidence type="ECO:0000256" key="7">
    <source>
        <dbReference type="ARBA" id="ARBA00022857"/>
    </source>
</evidence>
<keyword evidence="17" id="KW-1185">Reference proteome</keyword>
<accession>A0A239PY30</accession>
<dbReference type="Gene3D" id="3.20.20.70">
    <property type="entry name" value="Aldolase class I"/>
    <property type="match status" value="1"/>
</dbReference>
<dbReference type="InterPro" id="IPR001269">
    <property type="entry name" value="DUS_fam"/>
</dbReference>
<comment type="catalytic activity">
    <reaction evidence="10">
        <text>a 5,6-dihydrouridine in tRNA + NADP(+) = a uridine in tRNA + NADPH + H(+)</text>
        <dbReference type="Rhea" id="RHEA:23624"/>
        <dbReference type="Rhea" id="RHEA-COMP:13339"/>
        <dbReference type="Rhea" id="RHEA-COMP:13887"/>
        <dbReference type="ChEBI" id="CHEBI:15378"/>
        <dbReference type="ChEBI" id="CHEBI:57783"/>
        <dbReference type="ChEBI" id="CHEBI:58349"/>
        <dbReference type="ChEBI" id="CHEBI:65315"/>
        <dbReference type="ChEBI" id="CHEBI:74443"/>
    </reaction>
</comment>
<evidence type="ECO:0000256" key="5">
    <source>
        <dbReference type="ARBA" id="ARBA00022643"/>
    </source>
</evidence>
<keyword evidence="7" id="KW-0521">NADP</keyword>
<evidence type="ECO:0000256" key="2">
    <source>
        <dbReference type="ARBA" id="ARBA00002790"/>
    </source>
</evidence>
<keyword evidence="8" id="KW-0694">RNA-binding</keyword>
<dbReference type="PANTHER" id="PTHR45846:SF1">
    <property type="entry name" value="TRNA-DIHYDROURIDINE(47) SYNTHASE [NAD(P)(+)]-LIKE"/>
    <property type="match status" value="1"/>
</dbReference>
<keyword evidence="4 12" id="KW-0285">Flavoprotein</keyword>
<dbReference type="GO" id="GO:0000049">
    <property type="term" value="F:tRNA binding"/>
    <property type="evidence" value="ECO:0007669"/>
    <property type="project" value="UniProtKB-KW"/>
</dbReference>
<feature type="domain" description="DUS-like FMN-binding" evidence="15">
    <location>
        <begin position="14"/>
        <end position="293"/>
    </location>
</feature>
<organism evidence="16 17">
    <name type="scientific">Amphiplicatus metriothermophilus</name>
    <dbReference type="NCBI Taxonomy" id="1519374"/>
    <lineage>
        <taxon>Bacteria</taxon>
        <taxon>Pseudomonadati</taxon>
        <taxon>Pseudomonadota</taxon>
        <taxon>Alphaproteobacteria</taxon>
        <taxon>Parvularculales</taxon>
        <taxon>Parvularculaceae</taxon>
        <taxon>Amphiplicatus</taxon>
    </lineage>
</organism>
<dbReference type="InterPro" id="IPR004652">
    <property type="entry name" value="DusB-like"/>
</dbReference>
<keyword evidence="5 12" id="KW-0288">FMN</keyword>
<dbReference type="Proteomes" id="UP000198346">
    <property type="component" value="Unassembled WGS sequence"/>
</dbReference>
<reference evidence="16 17" key="1">
    <citation type="submission" date="2017-07" db="EMBL/GenBank/DDBJ databases">
        <authorList>
            <person name="Sun Z.S."/>
            <person name="Albrecht U."/>
            <person name="Echele G."/>
            <person name="Lee C.C."/>
        </authorList>
    </citation>
    <scope>NUCLEOTIDE SEQUENCE [LARGE SCALE GENOMIC DNA]</scope>
    <source>
        <strain evidence="16 17">CGMCC 1.12710</strain>
    </source>
</reference>
<evidence type="ECO:0000256" key="8">
    <source>
        <dbReference type="ARBA" id="ARBA00022884"/>
    </source>
</evidence>
<dbReference type="EC" id="1.3.1.-" evidence="12"/>
<evidence type="ECO:0000313" key="16">
    <source>
        <dbReference type="EMBL" id="SNT74862.1"/>
    </source>
</evidence>
<evidence type="ECO:0000256" key="3">
    <source>
        <dbReference type="ARBA" id="ARBA00022555"/>
    </source>
</evidence>
<sequence>MRVGSVPLVNNVAAAPMSGVSDRAFRRAAARAGAGLAVSEMVASRELARARPDVVRRAEGDPAVRPFVIQLAGRDPHWMAEGARLAEAAGADIVDINMGCPSRQVTGQLCGSALMREPNLALRLIEAMVEATSRPVTLKMRLGWDWDCLNAPEIARRAEAAGVRMLTVHGRTRNQFYKGAANWAAIRMVKEAVSIPVLANGDIVDLASARRALQESGADGVMIGRAAVGRPWLPGAIARALAAGADRLDAPAPDEQLAIALAHYDDTLALYGEPLGARMARKHLAAYVDHAPVAVDPACRRAARAAICTLNSPTRVREALQMFFAGEAEDVVSRAA</sequence>
<dbReference type="AlphaFoldDB" id="A0A239PY30"/>
<evidence type="ECO:0000256" key="14">
    <source>
        <dbReference type="PIRSR" id="PIRSR006621-2"/>
    </source>
</evidence>
<dbReference type="InterPro" id="IPR018517">
    <property type="entry name" value="tRNA_hU_synthase_CS"/>
</dbReference>